<organism evidence="3 4">
    <name type="scientific">Paraperlucidibaca baekdonensis</name>
    <dbReference type="NCBI Taxonomy" id="748120"/>
    <lineage>
        <taxon>Bacteria</taxon>
        <taxon>Pseudomonadati</taxon>
        <taxon>Pseudomonadota</taxon>
        <taxon>Gammaproteobacteria</taxon>
        <taxon>Moraxellales</taxon>
        <taxon>Moraxellaceae</taxon>
        <taxon>Paraperlucidibaca</taxon>
    </lineage>
</organism>
<dbReference type="Pfam" id="PF09835">
    <property type="entry name" value="DUF2062"/>
    <property type="match status" value="1"/>
</dbReference>
<dbReference type="EMBL" id="QUNR01000002">
    <property type="protein sequence ID" value="REH38901.1"/>
    <property type="molecule type" value="Genomic_DNA"/>
</dbReference>
<dbReference type="RefSeq" id="WP_116207924.1">
    <property type="nucleotide sequence ID" value="NZ_QUNR01000002.1"/>
</dbReference>
<comment type="caution">
    <text evidence="3">The sequence shown here is derived from an EMBL/GenBank/DDBJ whole genome shotgun (WGS) entry which is preliminary data.</text>
</comment>
<dbReference type="InterPro" id="IPR018639">
    <property type="entry name" value="DUF2062"/>
</dbReference>
<keyword evidence="1" id="KW-1133">Transmembrane helix</keyword>
<keyword evidence="1" id="KW-0812">Transmembrane</keyword>
<dbReference type="PANTHER" id="PTHR40547:SF1">
    <property type="entry name" value="SLL0298 PROTEIN"/>
    <property type="match status" value="1"/>
</dbReference>
<keyword evidence="1" id="KW-0472">Membrane</keyword>
<evidence type="ECO:0000313" key="4">
    <source>
        <dbReference type="Proteomes" id="UP000256774"/>
    </source>
</evidence>
<protein>
    <recommendedName>
        <fullName evidence="2">DUF2062 domain-containing protein</fullName>
    </recommendedName>
</protein>
<name>A0A3E0H5T9_9GAMM</name>
<sequence>MAKAFIRRYLPSPEQIREMKGLGFLRNRLSDPSLWHLNRRSASWAMFWGLFCAFLPIPFQMVPATAIAILFRINLPLIILLVWLTNPLTLLPFMYSGYWFGSYILDVPMLSWHQLEHLATRAMHMSDAPVDAFEPGLLQQLKPFFLGSLLLGLILGTIGYIGMRYFWRWHVIRAWHKRLAERLARKQPNASSSDPKD</sequence>
<dbReference type="PANTHER" id="PTHR40547">
    <property type="entry name" value="SLL0298 PROTEIN"/>
    <property type="match status" value="1"/>
</dbReference>
<evidence type="ECO:0000259" key="2">
    <source>
        <dbReference type="Pfam" id="PF09835"/>
    </source>
</evidence>
<keyword evidence="4" id="KW-1185">Reference proteome</keyword>
<feature type="transmembrane region" description="Helical" evidence="1">
    <location>
        <begin position="78"/>
        <end position="100"/>
    </location>
</feature>
<proteinExistence type="predicted"/>
<reference evidence="3 4" key="1">
    <citation type="submission" date="2018-08" db="EMBL/GenBank/DDBJ databases">
        <title>Genomic Encyclopedia of Type Strains, Phase IV (KMG-IV): sequencing the most valuable type-strain genomes for metagenomic binning, comparative biology and taxonomic classification.</title>
        <authorList>
            <person name="Goeker M."/>
        </authorList>
    </citation>
    <scope>NUCLEOTIDE SEQUENCE [LARGE SCALE GENOMIC DNA]</scope>
    <source>
        <strain evidence="3 4">DSM 26022</strain>
    </source>
</reference>
<dbReference type="OrthoDB" id="9786029at2"/>
<gene>
    <name evidence="3" type="ORF">DFR26_1069</name>
</gene>
<evidence type="ECO:0000256" key="1">
    <source>
        <dbReference type="SAM" id="Phobius"/>
    </source>
</evidence>
<feature type="transmembrane region" description="Helical" evidence="1">
    <location>
        <begin position="45"/>
        <end position="71"/>
    </location>
</feature>
<dbReference type="Proteomes" id="UP000256774">
    <property type="component" value="Unassembled WGS sequence"/>
</dbReference>
<dbReference type="AlphaFoldDB" id="A0A3E0H5T9"/>
<feature type="domain" description="DUF2062" evidence="2">
    <location>
        <begin position="24"/>
        <end position="176"/>
    </location>
</feature>
<feature type="transmembrane region" description="Helical" evidence="1">
    <location>
        <begin position="144"/>
        <end position="167"/>
    </location>
</feature>
<accession>A0A3E0H5T9</accession>
<evidence type="ECO:0000313" key="3">
    <source>
        <dbReference type="EMBL" id="REH38901.1"/>
    </source>
</evidence>